<evidence type="ECO:0000313" key="10">
    <source>
        <dbReference type="EMBL" id="KAF6024678.1"/>
    </source>
</evidence>
<feature type="region of interest" description="Disordered" evidence="7">
    <location>
        <begin position="744"/>
        <end position="817"/>
    </location>
</feature>
<feature type="compositionally biased region" description="Polar residues" evidence="7">
    <location>
        <begin position="774"/>
        <end position="784"/>
    </location>
</feature>
<dbReference type="Pfam" id="PF07714">
    <property type="entry name" value="PK_Tyr_Ser-Thr"/>
    <property type="match status" value="1"/>
</dbReference>
<dbReference type="PANTHER" id="PTHR44329">
    <property type="entry name" value="SERINE/THREONINE-PROTEIN KINASE TNNI3K-RELATED"/>
    <property type="match status" value="1"/>
</dbReference>
<feature type="region of interest" description="Disordered" evidence="7">
    <location>
        <begin position="710"/>
        <end position="732"/>
    </location>
</feature>
<dbReference type="PANTHER" id="PTHR44329:SF288">
    <property type="entry name" value="MITOGEN-ACTIVATED PROTEIN KINASE KINASE KINASE 20"/>
    <property type="match status" value="1"/>
</dbReference>
<keyword evidence="5" id="KW-0067">ATP-binding</keyword>
<dbReference type="Pfam" id="PF07647">
    <property type="entry name" value="SAM_2"/>
    <property type="match status" value="1"/>
</dbReference>
<dbReference type="PROSITE" id="PS50105">
    <property type="entry name" value="SAM_DOMAIN"/>
    <property type="match status" value="1"/>
</dbReference>
<dbReference type="InterPro" id="IPR011009">
    <property type="entry name" value="Kinase-like_dom_sf"/>
</dbReference>
<keyword evidence="6" id="KW-0175">Coiled coil</keyword>
<evidence type="ECO:0000313" key="11">
    <source>
        <dbReference type="Proteomes" id="UP000593567"/>
    </source>
</evidence>
<dbReference type="SMART" id="SM00220">
    <property type="entry name" value="S_TKc"/>
    <property type="match status" value="1"/>
</dbReference>
<name>A0A7J7JH31_BUGNE</name>
<evidence type="ECO:0000256" key="5">
    <source>
        <dbReference type="ARBA" id="ARBA00022840"/>
    </source>
</evidence>
<gene>
    <name evidence="10" type="ORF">EB796_017000</name>
</gene>
<evidence type="ECO:0000256" key="4">
    <source>
        <dbReference type="ARBA" id="ARBA00022777"/>
    </source>
</evidence>
<evidence type="ECO:0000256" key="7">
    <source>
        <dbReference type="SAM" id="MobiDB-lite"/>
    </source>
</evidence>
<keyword evidence="1" id="KW-0723">Serine/threonine-protein kinase</keyword>
<dbReference type="InterPro" id="IPR013761">
    <property type="entry name" value="SAM/pointed_sf"/>
</dbReference>
<evidence type="ECO:0000256" key="2">
    <source>
        <dbReference type="ARBA" id="ARBA00022679"/>
    </source>
</evidence>
<dbReference type="PROSITE" id="PS50011">
    <property type="entry name" value="PROTEIN_KINASE_DOM"/>
    <property type="match status" value="1"/>
</dbReference>
<dbReference type="InterPro" id="IPR008271">
    <property type="entry name" value="Ser/Thr_kinase_AS"/>
</dbReference>
<feature type="domain" description="SAM" evidence="9">
    <location>
        <begin position="335"/>
        <end position="407"/>
    </location>
</feature>
<evidence type="ECO:0000256" key="3">
    <source>
        <dbReference type="ARBA" id="ARBA00022741"/>
    </source>
</evidence>
<feature type="domain" description="Protein kinase" evidence="8">
    <location>
        <begin position="13"/>
        <end position="260"/>
    </location>
</feature>
<dbReference type="GO" id="GO:0005524">
    <property type="term" value="F:ATP binding"/>
    <property type="evidence" value="ECO:0007669"/>
    <property type="project" value="UniProtKB-KW"/>
</dbReference>
<feature type="coiled-coil region" evidence="6">
    <location>
        <begin position="552"/>
        <end position="579"/>
    </location>
</feature>
<dbReference type="InterPro" id="IPR001245">
    <property type="entry name" value="Ser-Thr/Tyr_kinase_cat_dom"/>
</dbReference>
<dbReference type="InterPro" id="IPR051681">
    <property type="entry name" value="Ser/Thr_Kinases-Pseudokinases"/>
</dbReference>
<keyword evidence="3" id="KW-0547">Nucleotide-binding</keyword>
<dbReference type="PROSITE" id="PS00108">
    <property type="entry name" value="PROTEIN_KINASE_ST"/>
    <property type="match status" value="1"/>
</dbReference>
<accession>A0A7J7JH31</accession>
<evidence type="ECO:0000256" key="1">
    <source>
        <dbReference type="ARBA" id="ARBA00022527"/>
    </source>
</evidence>
<evidence type="ECO:0000256" key="6">
    <source>
        <dbReference type="SAM" id="Coils"/>
    </source>
</evidence>
<evidence type="ECO:0000259" key="9">
    <source>
        <dbReference type="PROSITE" id="PS50105"/>
    </source>
</evidence>
<sequence>MTTFLHQIQYDDLVLYERCGSGTYGSVYRAYWQSMEKEVAVKKLLALDKEAEVLSKVSHRNIVLFYGIVSTEHNHCIVMEYARQGSLYDFIRKAEEPNSFKQILQWAKEVALGMNYLHCEAPVKIIHRDLKSKNVVITNEYICKICDFGSSRFVGSTTKMSLVGTYPWMSPEVIQSKPVSESCDTWSYGVVLWEIITREVPYNGIDGFQVAWLIVEKEERLSIPSSCPDQFASLMKSCWELEPRKRPAFKAILTKLDSMLSDDVLAASTESFLLNRAHWSKEIEETVAKLRKHEIHLTSKEKELRQRELQVTQREKKLEQQFNVVQLDMYNVETWRDVDVYQWVASLGHGGDRHLIDLQQYASNFTEHHITGKRLLQLTAGDLKEIGIASMGHLNDLKHEIEYLKTSCQRHQHFPPLKKCELQPTQLASNSNTSAQRLVDDCVTLTLTLGCHFKMASSPEQIKWLPYLLTEYSYEDVDDGLCLKSVTFFTNAKSTSPIILTQAPYTPKKWIIGIEPAMVLECVIKLADTIVKPRSTTLEIYIDPPTPNKTTEMEINLTLQRLSNDCDDLQSEVSQSLKESSPKHAPLQRNDSAALIRDIFPVSSPAKTVEKKSWAAVASSTATARHKLIISGATRGVNSIKQVPILPAGRAGEKSVVRKVFPSTCPAIIAPQSRPILSKASNSPLASVSDVSVASDQDFQLRPAANHVIRQSRSWQENDGASPSATSSLSPKVTFSMGHELTTLNQTQLMRRSQSDSPSRSHPLDRRTPDSGLGVSSSPSQPESNIPWMTDEKIKPPTNKPRSNYRRGRGGRRGGGH</sequence>
<dbReference type="Gene3D" id="1.10.510.10">
    <property type="entry name" value="Transferase(Phosphotransferase) domain 1"/>
    <property type="match status" value="1"/>
</dbReference>
<dbReference type="Gene3D" id="3.30.200.20">
    <property type="entry name" value="Phosphorylase Kinase, domain 1"/>
    <property type="match status" value="1"/>
</dbReference>
<proteinExistence type="predicted"/>
<dbReference type="GO" id="GO:0004674">
    <property type="term" value="F:protein serine/threonine kinase activity"/>
    <property type="evidence" value="ECO:0007669"/>
    <property type="project" value="UniProtKB-KW"/>
</dbReference>
<keyword evidence="11" id="KW-1185">Reference proteome</keyword>
<dbReference type="SMART" id="SM00454">
    <property type="entry name" value="SAM"/>
    <property type="match status" value="1"/>
</dbReference>
<dbReference type="GO" id="GO:0005737">
    <property type="term" value="C:cytoplasm"/>
    <property type="evidence" value="ECO:0007669"/>
    <property type="project" value="TreeGrafter"/>
</dbReference>
<dbReference type="SUPFAM" id="SSF56112">
    <property type="entry name" value="Protein kinase-like (PK-like)"/>
    <property type="match status" value="1"/>
</dbReference>
<dbReference type="InterPro" id="IPR000719">
    <property type="entry name" value="Prot_kinase_dom"/>
</dbReference>
<reference evidence="10" key="1">
    <citation type="submission" date="2020-06" db="EMBL/GenBank/DDBJ databases">
        <title>Draft genome of Bugula neritina, a colonial animal packing powerful symbionts and potential medicines.</title>
        <authorList>
            <person name="Rayko M."/>
        </authorList>
    </citation>
    <scope>NUCLEOTIDE SEQUENCE [LARGE SCALE GENOMIC DNA]</scope>
    <source>
        <strain evidence="10">Kwan_BN1</strain>
    </source>
</reference>
<comment type="caution">
    <text evidence="10">The sequence shown here is derived from an EMBL/GenBank/DDBJ whole genome shotgun (WGS) entry which is preliminary data.</text>
</comment>
<keyword evidence="2" id="KW-0808">Transferase</keyword>
<keyword evidence="4" id="KW-0418">Kinase</keyword>
<organism evidence="10 11">
    <name type="scientific">Bugula neritina</name>
    <name type="common">Brown bryozoan</name>
    <name type="synonym">Sertularia neritina</name>
    <dbReference type="NCBI Taxonomy" id="10212"/>
    <lineage>
        <taxon>Eukaryota</taxon>
        <taxon>Metazoa</taxon>
        <taxon>Spiralia</taxon>
        <taxon>Lophotrochozoa</taxon>
        <taxon>Bryozoa</taxon>
        <taxon>Gymnolaemata</taxon>
        <taxon>Cheilostomatida</taxon>
        <taxon>Flustrina</taxon>
        <taxon>Buguloidea</taxon>
        <taxon>Bugulidae</taxon>
        <taxon>Bugula</taxon>
    </lineage>
</organism>
<evidence type="ECO:0000259" key="8">
    <source>
        <dbReference type="PROSITE" id="PS50011"/>
    </source>
</evidence>
<dbReference type="PRINTS" id="PR00109">
    <property type="entry name" value="TYRKINASE"/>
</dbReference>
<dbReference type="InterPro" id="IPR001660">
    <property type="entry name" value="SAM"/>
</dbReference>
<dbReference type="Proteomes" id="UP000593567">
    <property type="component" value="Unassembled WGS sequence"/>
</dbReference>
<feature type="compositionally biased region" description="Polar residues" evidence="7">
    <location>
        <begin position="744"/>
        <end position="760"/>
    </location>
</feature>
<dbReference type="AlphaFoldDB" id="A0A7J7JH31"/>
<dbReference type="SUPFAM" id="SSF47769">
    <property type="entry name" value="SAM/Pointed domain"/>
    <property type="match status" value="1"/>
</dbReference>
<dbReference type="Gene3D" id="1.10.150.50">
    <property type="entry name" value="Transcription Factor, Ets-1"/>
    <property type="match status" value="1"/>
</dbReference>
<dbReference type="EMBL" id="VXIV02002549">
    <property type="protein sequence ID" value="KAF6024678.1"/>
    <property type="molecule type" value="Genomic_DNA"/>
</dbReference>
<dbReference type="OrthoDB" id="339325at2759"/>
<feature type="compositionally biased region" description="Basic residues" evidence="7">
    <location>
        <begin position="803"/>
        <end position="817"/>
    </location>
</feature>
<protein>
    <submittedName>
        <fullName evidence="10">MAP3K20</fullName>
    </submittedName>
</protein>